<evidence type="ECO:0000313" key="1">
    <source>
        <dbReference type="EMBL" id="NIK58238.1"/>
    </source>
</evidence>
<gene>
    <name evidence="1" type="ORF">BJY22_003955</name>
</gene>
<sequence length="96" mass="10983">MQHIRDLDELLATHQRLIDRAGECGYRLERAYIHTHVALDTVRGLLSALMESHGAPLVVPTLHHLWMLGNPLQIREYLLHSGHQVLIAYEPAERTC</sequence>
<protein>
    <recommendedName>
        <fullName evidence="3">Resolvase/invertase-type recombinase catalytic domain-containing protein</fullName>
    </recommendedName>
</protein>
<evidence type="ECO:0000313" key="2">
    <source>
        <dbReference type="Proteomes" id="UP000555407"/>
    </source>
</evidence>
<dbReference type="Proteomes" id="UP000555407">
    <property type="component" value="Unassembled WGS sequence"/>
</dbReference>
<keyword evidence="2" id="KW-1185">Reference proteome</keyword>
<dbReference type="AlphaFoldDB" id="A0A7X5VDB2"/>
<evidence type="ECO:0008006" key="3">
    <source>
        <dbReference type="Google" id="ProtNLM"/>
    </source>
</evidence>
<proteinExistence type="predicted"/>
<accession>A0A7X5VDB2</accession>
<comment type="caution">
    <text evidence="1">The sequence shown here is derived from an EMBL/GenBank/DDBJ whole genome shotgun (WGS) entry which is preliminary data.</text>
</comment>
<name>A0A7X5VDB2_9ACTN</name>
<dbReference type="RefSeq" id="WP_167208881.1">
    <property type="nucleotide sequence ID" value="NZ_JAASRO010000001.1"/>
</dbReference>
<dbReference type="EMBL" id="JAASRO010000001">
    <property type="protein sequence ID" value="NIK58238.1"/>
    <property type="molecule type" value="Genomic_DNA"/>
</dbReference>
<organism evidence="1 2">
    <name type="scientific">Kribbella shirazensis</name>
    <dbReference type="NCBI Taxonomy" id="1105143"/>
    <lineage>
        <taxon>Bacteria</taxon>
        <taxon>Bacillati</taxon>
        <taxon>Actinomycetota</taxon>
        <taxon>Actinomycetes</taxon>
        <taxon>Propionibacteriales</taxon>
        <taxon>Kribbellaceae</taxon>
        <taxon>Kribbella</taxon>
    </lineage>
</organism>
<reference evidence="1 2" key="1">
    <citation type="submission" date="2020-03" db="EMBL/GenBank/DDBJ databases">
        <title>Sequencing the genomes of 1000 actinobacteria strains.</title>
        <authorList>
            <person name="Klenk H.-P."/>
        </authorList>
    </citation>
    <scope>NUCLEOTIDE SEQUENCE [LARGE SCALE GENOMIC DNA]</scope>
    <source>
        <strain evidence="1 2">DSM 45490</strain>
    </source>
</reference>